<dbReference type="Proteomes" id="UP000000383">
    <property type="component" value="Chromosome"/>
</dbReference>
<keyword evidence="4" id="KW-1185">Reference proteome</keyword>
<proteinExistence type="predicted"/>
<evidence type="ECO:0000313" key="3">
    <source>
        <dbReference type="EMBL" id="ADI30106.1"/>
    </source>
</evidence>
<evidence type="ECO:0008006" key="5">
    <source>
        <dbReference type="Google" id="ProtNLM"/>
    </source>
</evidence>
<reference evidence="4" key="1">
    <citation type="submission" date="2010-05" db="EMBL/GenBank/DDBJ databases">
        <title>Complete sequence of Methylotenera sp. 301.</title>
        <authorList>
            <person name="Lucas S."/>
            <person name="Copeland A."/>
            <person name="Lapidus A."/>
            <person name="Cheng J.-F."/>
            <person name="Bruce D."/>
            <person name="Goodwin L."/>
            <person name="Pitluck S."/>
            <person name="Clum A."/>
            <person name="Land M."/>
            <person name="Hauser L."/>
            <person name="Kyrpides N."/>
            <person name="Ivanova N."/>
            <person name="Chistoservova L."/>
            <person name="Kalyuzhnaya M."/>
            <person name="Woyke T."/>
        </authorList>
    </citation>
    <scope>NUCLEOTIDE SEQUENCE [LARGE SCALE GENOMIC DNA]</scope>
    <source>
        <strain evidence="4">301</strain>
    </source>
</reference>
<dbReference type="EMBL" id="CP002056">
    <property type="protein sequence ID" value="ADI30106.1"/>
    <property type="molecule type" value="Genomic_DNA"/>
</dbReference>
<dbReference type="KEGG" id="meh:M301_1726"/>
<keyword evidence="2" id="KW-1133">Transmembrane helix</keyword>
<name>D7DJ71_METV0</name>
<evidence type="ECO:0000256" key="1">
    <source>
        <dbReference type="SAM" id="MobiDB-lite"/>
    </source>
</evidence>
<dbReference type="RefSeq" id="WP_013148418.1">
    <property type="nucleotide sequence ID" value="NC_014207.1"/>
</dbReference>
<dbReference type="eggNOG" id="COG2165">
    <property type="taxonomic scope" value="Bacteria"/>
</dbReference>
<dbReference type="OrthoDB" id="5608857at2"/>
<dbReference type="AlphaFoldDB" id="D7DJ71"/>
<feature type="transmembrane region" description="Helical" evidence="2">
    <location>
        <begin position="12"/>
        <end position="29"/>
    </location>
</feature>
<keyword evidence="2" id="KW-0472">Membrane</keyword>
<evidence type="ECO:0000313" key="4">
    <source>
        <dbReference type="Proteomes" id="UP000000383"/>
    </source>
</evidence>
<feature type="region of interest" description="Disordered" evidence="1">
    <location>
        <begin position="164"/>
        <end position="185"/>
    </location>
</feature>
<sequence precursor="true">MVNNTHHDGFAYIGVLFLVAAISVSMAVVTQNEDTQIKREKEQDWLFIGNQYQRAIESYYKQSPNGIKTLPTKLEDLLLDSRFISPVRHLRKLYGDPLNHQQSWTLVKNSDAQIIGVYSQSQEVLLSKRNIPAVVENIDIENVDSENPRYVDIQFVFQPKQVTDKTNTEEISENNNENLKANDME</sequence>
<reference evidence="3 4" key="2">
    <citation type="journal article" date="2011" name="J. Bacteriol.">
        <title>Genomes of three methylotrophs from a single niche uncover genetic and metabolic divergence of Methylophilaceae.</title>
        <authorList>
            <person name="Lapidus A."/>
            <person name="Clum A."/>
            <person name="Labutti K."/>
            <person name="Kaluzhnaya M.G."/>
            <person name="Lim S."/>
            <person name="Beck D.A."/>
            <person name="Glavina Del Rio T."/>
            <person name="Nolan M."/>
            <person name="Mavromatis K."/>
            <person name="Huntemann M."/>
            <person name="Lucas S."/>
            <person name="Lidstrom M.E."/>
            <person name="Ivanova N."/>
            <person name="Chistoserdova L."/>
        </authorList>
    </citation>
    <scope>NUCLEOTIDE SEQUENCE [LARGE SCALE GENOMIC DNA]</scope>
    <source>
        <strain evidence="3 4">301</strain>
    </source>
</reference>
<evidence type="ECO:0000256" key="2">
    <source>
        <dbReference type="SAM" id="Phobius"/>
    </source>
</evidence>
<protein>
    <recommendedName>
        <fullName evidence="5">Type II secretion system protein</fullName>
    </recommendedName>
</protein>
<organism evidence="3 4">
    <name type="scientific">Methylotenera versatilis (strain 301)</name>
    <dbReference type="NCBI Taxonomy" id="666681"/>
    <lineage>
        <taxon>Bacteria</taxon>
        <taxon>Pseudomonadati</taxon>
        <taxon>Pseudomonadota</taxon>
        <taxon>Betaproteobacteria</taxon>
        <taxon>Nitrosomonadales</taxon>
        <taxon>Methylophilaceae</taxon>
        <taxon>Methylotenera</taxon>
    </lineage>
</organism>
<dbReference type="HOGENOM" id="CLU_088953_1_0_4"/>
<keyword evidence="2" id="KW-0812">Transmembrane</keyword>
<gene>
    <name evidence="3" type="ordered locus">M301_1726</name>
</gene>
<dbReference type="STRING" id="666681.M301_1726"/>
<accession>D7DJ71</accession>